<dbReference type="SUPFAM" id="SSF159594">
    <property type="entry name" value="XCC0632-like"/>
    <property type="match status" value="1"/>
</dbReference>
<comment type="caution">
    <text evidence="2">The sequence shown here is derived from an EMBL/GenBank/DDBJ whole genome shotgun (WGS) entry which is preliminary data.</text>
</comment>
<dbReference type="Proteomes" id="UP000648257">
    <property type="component" value="Unassembled WGS sequence"/>
</dbReference>
<dbReference type="EMBL" id="JACOFW010000002">
    <property type="protein sequence ID" value="MBC3806385.1"/>
    <property type="molecule type" value="Genomic_DNA"/>
</dbReference>
<gene>
    <name evidence="2" type="ORF">H8K52_03360</name>
</gene>
<dbReference type="Pfam" id="PF03886">
    <property type="entry name" value="ABC_trans_aux"/>
    <property type="match status" value="1"/>
</dbReference>
<keyword evidence="3" id="KW-1185">Reference proteome</keyword>
<proteinExistence type="predicted"/>
<protein>
    <submittedName>
        <fullName evidence="2">Membrane integrity-associated transporter subunit PqiC</fullName>
    </submittedName>
</protein>
<reference evidence="2 3" key="1">
    <citation type="submission" date="2020-08" db="EMBL/GenBank/DDBJ databases">
        <title>Novel species isolated from subtropical streams in China.</title>
        <authorList>
            <person name="Lu H."/>
        </authorList>
    </citation>
    <scope>NUCLEOTIDE SEQUENCE [LARGE SCALE GENOMIC DNA]</scope>
    <source>
        <strain evidence="2 3">KACC 16656</strain>
    </source>
</reference>
<dbReference type="Gene3D" id="3.40.50.10610">
    <property type="entry name" value="ABC-type transport auxiliary lipoprotein component"/>
    <property type="match status" value="1"/>
</dbReference>
<dbReference type="InterPro" id="IPR005586">
    <property type="entry name" value="ABC_trans_aux"/>
</dbReference>
<feature type="domain" description="ABC-type transport auxiliary lipoprotein component" evidence="1">
    <location>
        <begin position="53"/>
        <end position="190"/>
    </location>
</feature>
<accession>A0ABR6X0K5</accession>
<name>A0ABR6X0K5_9BURK</name>
<organism evidence="2 3">
    <name type="scientific">Undibacterium seohonense</name>
    <dbReference type="NCBI Taxonomy" id="1344950"/>
    <lineage>
        <taxon>Bacteria</taxon>
        <taxon>Pseudomonadati</taxon>
        <taxon>Pseudomonadota</taxon>
        <taxon>Betaproteobacteria</taxon>
        <taxon>Burkholderiales</taxon>
        <taxon>Oxalobacteraceae</taxon>
        <taxon>Undibacterium</taxon>
    </lineage>
</organism>
<evidence type="ECO:0000313" key="2">
    <source>
        <dbReference type="EMBL" id="MBC3806385.1"/>
    </source>
</evidence>
<evidence type="ECO:0000313" key="3">
    <source>
        <dbReference type="Proteomes" id="UP000648257"/>
    </source>
</evidence>
<dbReference type="RefSeq" id="WP_186921420.1">
    <property type="nucleotide sequence ID" value="NZ_JACOFW010000002.1"/>
</dbReference>
<evidence type="ECO:0000259" key="1">
    <source>
        <dbReference type="Pfam" id="PF03886"/>
    </source>
</evidence>
<sequence>MNTHYDSTILRPRLTIIIALASLLFACASPTVRQQFDFGGIAVESDTKLSTTKVNPKLNILLAEIQVPSSLEGTAMLYRLQYDNSQELRPYAQSRWSMPPAQLLKQRIKTQINQQGGTVLATSDGVKNLPILRLELEEFAQHFTSTNQSQVQLRWRASLINQNQLLAQRIFQAQAKCDSADAKGGAKAMPLATDMAITELIGWLQTQVK</sequence>